<protein>
    <recommendedName>
        <fullName evidence="3">HPt domain-containing protein</fullName>
    </recommendedName>
</protein>
<feature type="domain" description="HPt" evidence="3">
    <location>
        <begin position="16"/>
        <end position="104"/>
    </location>
</feature>
<dbReference type="Proteomes" id="UP000095059">
    <property type="component" value="Unassembled WGS sequence"/>
</dbReference>
<gene>
    <name evidence="4" type="ORF">A1Q5_15700</name>
</gene>
<sequence length="104" mass="11902">MGIYYFDKALFLSYTGVDHSSVLGSKFRLIARKNLQSMQQQLINDPNCDYGEFSHKLVGIASSCGLKNAARVCSKLEIYHTILKDKKNIYIFNSIIFNLIKILY</sequence>
<proteinExistence type="predicted"/>
<dbReference type="EMBL" id="AJYJ02000014">
    <property type="protein sequence ID" value="OEF22519.1"/>
    <property type="molecule type" value="Genomic_DNA"/>
</dbReference>
<dbReference type="PROSITE" id="PS50894">
    <property type="entry name" value="HPT"/>
    <property type="match status" value="1"/>
</dbReference>
<evidence type="ECO:0000256" key="2">
    <source>
        <dbReference type="PROSITE-ProRule" id="PRU00110"/>
    </source>
</evidence>
<keyword evidence="1" id="KW-0902">Two-component regulatory system</keyword>
<evidence type="ECO:0000256" key="1">
    <source>
        <dbReference type="ARBA" id="ARBA00023012"/>
    </source>
</evidence>
<accession>A0ABX3B0W2</accession>
<name>A0ABX3B0W2_ALILO</name>
<dbReference type="SUPFAM" id="SSF47226">
    <property type="entry name" value="Histidine-containing phosphotransfer domain, HPT domain"/>
    <property type="match status" value="1"/>
</dbReference>
<dbReference type="RefSeq" id="WP_017021977.1">
    <property type="nucleotide sequence ID" value="NZ_AJYJ02000014.1"/>
</dbReference>
<keyword evidence="2" id="KW-0597">Phosphoprotein</keyword>
<dbReference type="InterPro" id="IPR008207">
    <property type="entry name" value="Sig_transdc_His_kin_Hpt_dom"/>
</dbReference>
<evidence type="ECO:0000313" key="5">
    <source>
        <dbReference type="Proteomes" id="UP000095059"/>
    </source>
</evidence>
<evidence type="ECO:0000313" key="4">
    <source>
        <dbReference type="EMBL" id="OEF22519.1"/>
    </source>
</evidence>
<reference evidence="4 5" key="1">
    <citation type="journal article" date="2012" name="Science">
        <title>Ecological populations of bacteria act as socially cohesive units of antibiotic production and resistance.</title>
        <authorList>
            <person name="Cordero O.X."/>
            <person name="Wildschutte H."/>
            <person name="Kirkup B."/>
            <person name="Proehl S."/>
            <person name="Ngo L."/>
            <person name="Hussain F."/>
            <person name="Le Roux F."/>
            <person name="Mincer T."/>
            <person name="Polz M.F."/>
        </authorList>
    </citation>
    <scope>NUCLEOTIDE SEQUENCE [LARGE SCALE GENOMIC DNA]</scope>
    <source>
        <strain evidence="4 5">5S-186</strain>
    </source>
</reference>
<organism evidence="4 5">
    <name type="scientific">Aliivibrio logei 5S-186</name>
    <dbReference type="NCBI Taxonomy" id="626086"/>
    <lineage>
        <taxon>Bacteria</taxon>
        <taxon>Pseudomonadati</taxon>
        <taxon>Pseudomonadota</taxon>
        <taxon>Gammaproteobacteria</taxon>
        <taxon>Vibrionales</taxon>
        <taxon>Vibrionaceae</taxon>
        <taxon>Aliivibrio</taxon>
    </lineage>
</organism>
<keyword evidence="5" id="KW-1185">Reference proteome</keyword>
<comment type="caution">
    <text evidence="4">The sequence shown here is derived from an EMBL/GenBank/DDBJ whole genome shotgun (WGS) entry which is preliminary data.</text>
</comment>
<evidence type="ECO:0000259" key="3">
    <source>
        <dbReference type="PROSITE" id="PS50894"/>
    </source>
</evidence>
<feature type="modified residue" description="Phosphohistidine" evidence="2">
    <location>
        <position position="55"/>
    </location>
</feature>
<dbReference type="InterPro" id="IPR036641">
    <property type="entry name" value="HPT_dom_sf"/>
</dbReference>